<evidence type="ECO:0000256" key="4">
    <source>
        <dbReference type="ARBA" id="ARBA00023136"/>
    </source>
</evidence>
<evidence type="ECO:0000256" key="3">
    <source>
        <dbReference type="ARBA" id="ARBA00022989"/>
    </source>
</evidence>
<dbReference type="Pfam" id="PF07690">
    <property type="entry name" value="MFS_1"/>
    <property type="match status" value="1"/>
</dbReference>
<keyword evidence="8" id="KW-1185">Reference proteome</keyword>
<feature type="transmembrane region" description="Helical" evidence="6">
    <location>
        <begin position="50"/>
        <end position="71"/>
    </location>
</feature>
<sequence>MGVAMPAMNNILSKSLPVAGGSRSLALVYSGMYLGSVTGLAFSPLLRNKFGWPSVFFSFGSLGTVWFAVWLNKAHGTPLEDPELRPQEKKLIVTKCVSKEPVKTIPWSLILSKPPVWALIVSHFCHNWGTCILLTWMPTYYHQLEVVLGLYSDSLRNVRKREIVVSDCGIKRGAFFFPFPNNTTGPVVQSNGIWTFFCFPWLAMAFSANVGGWIADTLVSRGLSVTTFRKIMQTIGFLGPAFFLTRLSHVDSPAMAVFLWHAVRELMHSLSLVYIQTIKILPLDILTAWVIQHGRSVSRGLGNSSNWLHLTAWFLG</sequence>
<dbReference type="InterPro" id="IPR050382">
    <property type="entry name" value="MFS_Na/Anion_cotransporter"/>
</dbReference>
<name>A0AAV5I371_9ROSI</name>
<evidence type="ECO:0000313" key="7">
    <source>
        <dbReference type="EMBL" id="GKU93540.1"/>
    </source>
</evidence>
<organism evidence="7 8">
    <name type="scientific">Rubroshorea leprosula</name>
    <dbReference type="NCBI Taxonomy" id="152421"/>
    <lineage>
        <taxon>Eukaryota</taxon>
        <taxon>Viridiplantae</taxon>
        <taxon>Streptophyta</taxon>
        <taxon>Embryophyta</taxon>
        <taxon>Tracheophyta</taxon>
        <taxon>Spermatophyta</taxon>
        <taxon>Magnoliopsida</taxon>
        <taxon>eudicotyledons</taxon>
        <taxon>Gunneridae</taxon>
        <taxon>Pentapetalae</taxon>
        <taxon>rosids</taxon>
        <taxon>malvids</taxon>
        <taxon>Malvales</taxon>
        <taxon>Dipterocarpaceae</taxon>
        <taxon>Rubroshorea</taxon>
    </lineage>
</organism>
<keyword evidence="4 6" id="KW-0472">Membrane</keyword>
<keyword evidence="2 6" id="KW-0812">Transmembrane</keyword>
<comment type="similarity">
    <text evidence="5">Belongs to the major facilitator superfamily. Sodium/anion cotransporter (TC 2.A.1.14) family.</text>
</comment>
<accession>A0AAV5I371</accession>
<evidence type="ECO:0000256" key="1">
    <source>
        <dbReference type="ARBA" id="ARBA00004141"/>
    </source>
</evidence>
<dbReference type="Proteomes" id="UP001054252">
    <property type="component" value="Unassembled WGS sequence"/>
</dbReference>
<comment type="caution">
    <text evidence="7">The sequence shown here is derived from an EMBL/GenBank/DDBJ whole genome shotgun (WGS) entry which is preliminary data.</text>
</comment>
<evidence type="ECO:0000256" key="5">
    <source>
        <dbReference type="ARBA" id="ARBA00024362"/>
    </source>
</evidence>
<protein>
    <submittedName>
        <fullName evidence="7">Uncharacterized protein</fullName>
    </submittedName>
</protein>
<evidence type="ECO:0000313" key="8">
    <source>
        <dbReference type="Proteomes" id="UP001054252"/>
    </source>
</evidence>
<dbReference type="InterPro" id="IPR036259">
    <property type="entry name" value="MFS_trans_sf"/>
</dbReference>
<dbReference type="InterPro" id="IPR011701">
    <property type="entry name" value="MFS"/>
</dbReference>
<dbReference type="GO" id="GO:0016020">
    <property type="term" value="C:membrane"/>
    <property type="evidence" value="ECO:0007669"/>
    <property type="project" value="UniProtKB-SubCell"/>
</dbReference>
<dbReference type="Gene3D" id="1.20.1250.20">
    <property type="entry name" value="MFS general substrate transporter like domains"/>
    <property type="match status" value="1"/>
</dbReference>
<dbReference type="GO" id="GO:0022857">
    <property type="term" value="F:transmembrane transporter activity"/>
    <property type="evidence" value="ECO:0007669"/>
    <property type="project" value="InterPro"/>
</dbReference>
<dbReference type="PANTHER" id="PTHR11662">
    <property type="entry name" value="SOLUTE CARRIER FAMILY 17"/>
    <property type="match status" value="1"/>
</dbReference>
<evidence type="ECO:0000256" key="2">
    <source>
        <dbReference type="ARBA" id="ARBA00022692"/>
    </source>
</evidence>
<keyword evidence="3 6" id="KW-1133">Transmembrane helix</keyword>
<dbReference type="PANTHER" id="PTHR11662:SF446">
    <property type="entry name" value="SODIUM-DEPENDENT PHOSPHATE TRANSPORT PROTEIN 1, CHLOROPLASTIC"/>
    <property type="match status" value="1"/>
</dbReference>
<proteinExistence type="inferred from homology"/>
<gene>
    <name evidence="7" type="ORF">SLEP1_g7129</name>
</gene>
<evidence type="ECO:0000256" key="6">
    <source>
        <dbReference type="SAM" id="Phobius"/>
    </source>
</evidence>
<feature type="transmembrane region" description="Helical" evidence="6">
    <location>
        <begin position="24"/>
        <end position="43"/>
    </location>
</feature>
<comment type="subcellular location">
    <subcellularLocation>
        <location evidence="1">Membrane</location>
        <topology evidence="1">Multi-pass membrane protein</topology>
    </subcellularLocation>
</comment>
<dbReference type="SUPFAM" id="SSF103473">
    <property type="entry name" value="MFS general substrate transporter"/>
    <property type="match status" value="1"/>
</dbReference>
<reference evidence="7 8" key="1">
    <citation type="journal article" date="2021" name="Commun. Biol.">
        <title>The genome of Shorea leprosula (Dipterocarpaceae) highlights the ecological relevance of drought in aseasonal tropical rainforests.</title>
        <authorList>
            <person name="Ng K.K.S."/>
            <person name="Kobayashi M.J."/>
            <person name="Fawcett J.A."/>
            <person name="Hatakeyama M."/>
            <person name="Paape T."/>
            <person name="Ng C.H."/>
            <person name="Ang C.C."/>
            <person name="Tnah L.H."/>
            <person name="Lee C.T."/>
            <person name="Nishiyama T."/>
            <person name="Sese J."/>
            <person name="O'Brien M.J."/>
            <person name="Copetti D."/>
            <person name="Mohd Noor M.I."/>
            <person name="Ong R.C."/>
            <person name="Putra M."/>
            <person name="Sireger I.Z."/>
            <person name="Indrioko S."/>
            <person name="Kosugi Y."/>
            <person name="Izuno A."/>
            <person name="Isagi Y."/>
            <person name="Lee S.L."/>
            <person name="Shimizu K.K."/>
        </authorList>
    </citation>
    <scope>NUCLEOTIDE SEQUENCE [LARGE SCALE GENOMIC DNA]</scope>
    <source>
        <strain evidence="7">214</strain>
    </source>
</reference>
<dbReference type="AlphaFoldDB" id="A0AAV5I371"/>
<dbReference type="EMBL" id="BPVZ01000007">
    <property type="protein sequence ID" value="GKU93540.1"/>
    <property type="molecule type" value="Genomic_DNA"/>
</dbReference>